<evidence type="ECO:0000313" key="8">
    <source>
        <dbReference type="EMBL" id="KAK8373652.1"/>
    </source>
</evidence>
<evidence type="ECO:0000256" key="6">
    <source>
        <dbReference type="SAM" id="MobiDB-lite"/>
    </source>
</evidence>
<feature type="coiled-coil region" evidence="5">
    <location>
        <begin position="147"/>
        <end position="188"/>
    </location>
</feature>
<keyword evidence="1" id="KW-0479">Metal-binding</keyword>
<dbReference type="GO" id="GO:0008270">
    <property type="term" value="F:zinc ion binding"/>
    <property type="evidence" value="ECO:0007669"/>
    <property type="project" value="UniProtKB-KW"/>
</dbReference>
<dbReference type="InterPro" id="IPR017907">
    <property type="entry name" value="Znf_RING_CS"/>
</dbReference>
<name>A0AAW0SFM8_SCYPA</name>
<keyword evidence="9" id="KW-1185">Reference proteome</keyword>
<evidence type="ECO:0000256" key="2">
    <source>
        <dbReference type="ARBA" id="ARBA00022771"/>
    </source>
</evidence>
<dbReference type="PROSITE" id="PS00518">
    <property type="entry name" value="ZF_RING_1"/>
    <property type="match status" value="1"/>
</dbReference>
<evidence type="ECO:0000256" key="3">
    <source>
        <dbReference type="ARBA" id="ARBA00022833"/>
    </source>
</evidence>
<evidence type="ECO:0000313" key="9">
    <source>
        <dbReference type="Proteomes" id="UP001487740"/>
    </source>
</evidence>
<evidence type="ECO:0000256" key="1">
    <source>
        <dbReference type="ARBA" id="ARBA00022723"/>
    </source>
</evidence>
<dbReference type="SUPFAM" id="SSF57850">
    <property type="entry name" value="RING/U-box"/>
    <property type="match status" value="1"/>
</dbReference>
<gene>
    <name evidence="8" type="ORF">O3P69_012675</name>
</gene>
<evidence type="ECO:0000256" key="5">
    <source>
        <dbReference type="SAM" id="Coils"/>
    </source>
</evidence>
<feature type="region of interest" description="Disordered" evidence="6">
    <location>
        <begin position="432"/>
        <end position="451"/>
    </location>
</feature>
<dbReference type="InterPro" id="IPR013083">
    <property type="entry name" value="Znf_RING/FYVE/PHD"/>
</dbReference>
<dbReference type="AlphaFoldDB" id="A0AAW0SFM8"/>
<organism evidence="8 9">
    <name type="scientific">Scylla paramamosain</name>
    <name type="common">Mud crab</name>
    <dbReference type="NCBI Taxonomy" id="85552"/>
    <lineage>
        <taxon>Eukaryota</taxon>
        <taxon>Metazoa</taxon>
        <taxon>Ecdysozoa</taxon>
        <taxon>Arthropoda</taxon>
        <taxon>Crustacea</taxon>
        <taxon>Multicrustacea</taxon>
        <taxon>Malacostraca</taxon>
        <taxon>Eumalacostraca</taxon>
        <taxon>Eucarida</taxon>
        <taxon>Decapoda</taxon>
        <taxon>Pleocyemata</taxon>
        <taxon>Brachyura</taxon>
        <taxon>Eubrachyura</taxon>
        <taxon>Portunoidea</taxon>
        <taxon>Portunidae</taxon>
        <taxon>Portuninae</taxon>
        <taxon>Scylla</taxon>
    </lineage>
</organism>
<dbReference type="Pfam" id="PF13445">
    <property type="entry name" value="zf-RING_UBOX"/>
    <property type="match status" value="1"/>
</dbReference>
<dbReference type="Proteomes" id="UP001487740">
    <property type="component" value="Unassembled WGS sequence"/>
</dbReference>
<dbReference type="SMART" id="SM00184">
    <property type="entry name" value="RING"/>
    <property type="match status" value="1"/>
</dbReference>
<feature type="domain" description="RING-type" evidence="7">
    <location>
        <begin position="8"/>
        <end position="50"/>
    </location>
</feature>
<dbReference type="InterPro" id="IPR001841">
    <property type="entry name" value="Znf_RING"/>
</dbReference>
<keyword evidence="5" id="KW-0175">Coiled coil</keyword>
<sequence length="451" mass="47543">MDDNVEECPVCLTTFDDTLRRPRNLPCGHTLCSPCIDGLKQQGAVTCPTCWVSHTVPEAGQFPISFITEGFIRRLRRLASLPAEPGKQAAPPVTRPAPKATTGLSRKAQSLLQEQEVKVLAAIRSCQEEQSQLAEYLTTLGGWSSRQQRLQDELQTLVDQSKSAREAVRREESRVEGRQEEVRQKEQQLHAALQSLRTAATRQEAYEVIEDTDLLVEDSQTEGCLGVFPDVHAVTTVTKVAQASLAALQAATAAAAATQAALEAVGTAAAASGNSSLPAALAEASSIADRLQALLAPPLTAEDLHSLTQRARGLVEAGRVFAVHDVEGQTRHARISLEDGSLYLHSLQAQALPNLTATLQMGKVVPAAPLRGVPGPGVARQRGAAGGEVAVVHAAAAVSAVRVVGALRGGVGGGEVGDTRWRCGAGAGESIPQIKEGISGPDDPGIVDYWT</sequence>
<reference evidence="8 9" key="1">
    <citation type="submission" date="2023-03" db="EMBL/GenBank/DDBJ databases">
        <title>High-quality genome of Scylla paramamosain provides insights in environmental adaptation.</title>
        <authorList>
            <person name="Zhang L."/>
        </authorList>
    </citation>
    <scope>NUCLEOTIDE SEQUENCE [LARGE SCALE GENOMIC DNA]</scope>
    <source>
        <strain evidence="8">LZ_2023a</strain>
        <tissue evidence="8">Muscle</tissue>
    </source>
</reference>
<evidence type="ECO:0000256" key="4">
    <source>
        <dbReference type="PROSITE-ProRule" id="PRU00175"/>
    </source>
</evidence>
<keyword evidence="3" id="KW-0862">Zinc</keyword>
<dbReference type="InterPro" id="IPR027370">
    <property type="entry name" value="Znf-RING_euk"/>
</dbReference>
<dbReference type="PANTHER" id="PTHR47156">
    <property type="entry name" value="PROTEIN CBG20824"/>
    <property type="match status" value="1"/>
</dbReference>
<proteinExistence type="predicted"/>
<dbReference type="Gene3D" id="3.30.40.10">
    <property type="entry name" value="Zinc/RING finger domain, C3HC4 (zinc finger)"/>
    <property type="match status" value="1"/>
</dbReference>
<evidence type="ECO:0000259" key="7">
    <source>
        <dbReference type="PROSITE" id="PS50089"/>
    </source>
</evidence>
<dbReference type="PROSITE" id="PS50089">
    <property type="entry name" value="ZF_RING_2"/>
    <property type="match status" value="1"/>
</dbReference>
<comment type="caution">
    <text evidence="8">The sequence shown here is derived from an EMBL/GenBank/DDBJ whole genome shotgun (WGS) entry which is preliminary data.</text>
</comment>
<accession>A0AAW0SFM8</accession>
<dbReference type="EMBL" id="JARAKH010001042">
    <property type="protein sequence ID" value="KAK8373652.1"/>
    <property type="molecule type" value="Genomic_DNA"/>
</dbReference>
<dbReference type="PANTHER" id="PTHR47156:SF10">
    <property type="entry name" value="E3 UBIQUITIN-PROTEIN LIGASE TRIM-21-RELATED"/>
    <property type="match status" value="1"/>
</dbReference>
<keyword evidence="2 4" id="KW-0863">Zinc-finger</keyword>
<dbReference type="InterPro" id="IPR052667">
    <property type="entry name" value="E3_ubiquitin-ligase_RING"/>
</dbReference>
<protein>
    <recommendedName>
        <fullName evidence="7">RING-type domain-containing protein</fullName>
    </recommendedName>
</protein>